<evidence type="ECO:0000313" key="3">
    <source>
        <dbReference type="Proteomes" id="UP000095751"/>
    </source>
</evidence>
<dbReference type="AlphaFoldDB" id="A0A1E7FM64"/>
<feature type="signal peptide" evidence="1">
    <location>
        <begin position="1"/>
        <end position="22"/>
    </location>
</feature>
<evidence type="ECO:0008006" key="4">
    <source>
        <dbReference type="Google" id="ProtNLM"/>
    </source>
</evidence>
<dbReference type="InterPro" id="IPR009858">
    <property type="entry name" value="DUF1415"/>
</dbReference>
<accession>A0A1E7FM64</accession>
<reference evidence="2 3" key="1">
    <citation type="submission" date="2016-09" db="EMBL/GenBank/DDBJ databases">
        <title>Extensive genetic diversity and differential bi-allelic expression allows diatom success in the polar Southern Ocean.</title>
        <authorList>
            <consortium name="DOE Joint Genome Institute"/>
            <person name="Mock T."/>
            <person name="Otillar R.P."/>
            <person name="Strauss J."/>
            <person name="Dupont C."/>
            <person name="Frickenhaus S."/>
            <person name="Maumus F."/>
            <person name="Mcmullan M."/>
            <person name="Sanges R."/>
            <person name="Schmutz J."/>
            <person name="Toseland A."/>
            <person name="Valas R."/>
            <person name="Veluchamy A."/>
            <person name="Ward B.J."/>
            <person name="Allen A."/>
            <person name="Barry K."/>
            <person name="Falciatore A."/>
            <person name="Ferrante M."/>
            <person name="Fortunato A.E."/>
            <person name="Gloeckner G."/>
            <person name="Gruber A."/>
            <person name="Hipkin R."/>
            <person name="Janech M."/>
            <person name="Kroth P."/>
            <person name="Leese F."/>
            <person name="Lindquist E."/>
            <person name="Lyon B.R."/>
            <person name="Martin J."/>
            <person name="Mayer C."/>
            <person name="Parker M."/>
            <person name="Quesneville H."/>
            <person name="Raymond J."/>
            <person name="Uhlig C."/>
            <person name="Valentin K.U."/>
            <person name="Worden A.Z."/>
            <person name="Armbrust E.V."/>
            <person name="Bowler C."/>
            <person name="Green B."/>
            <person name="Moulton V."/>
            <person name="Van Oosterhout C."/>
            <person name="Grigoriev I."/>
        </authorList>
    </citation>
    <scope>NUCLEOTIDE SEQUENCE [LARGE SCALE GENOMIC DNA]</scope>
    <source>
        <strain evidence="2 3">CCMP1102</strain>
    </source>
</reference>
<keyword evidence="3" id="KW-1185">Reference proteome</keyword>
<proteinExistence type="predicted"/>
<dbReference type="OrthoDB" id="5376at2759"/>
<gene>
    <name evidence="2" type="ORF">FRACYDRAFT_235300</name>
</gene>
<feature type="chain" id="PRO_5009193259" description="DUF1995 domain-containing protein" evidence="1">
    <location>
        <begin position="23"/>
        <end position="555"/>
    </location>
</feature>
<evidence type="ECO:0000256" key="1">
    <source>
        <dbReference type="SAM" id="SignalP"/>
    </source>
</evidence>
<dbReference type="Proteomes" id="UP000095751">
    <property type="component" value="Unassembled WGS sequence"/>
</dbReference>
<dbReference type="Pfam" id="PF07209">
    <property type="entry name" value="DUF1415"/>
    <property type="match status" value="1"/>
</dbReference>
<evidence type="ECO:0000313" key="2">
    <source>
        <dbReference type="EMBL" id="OEU19250.1"/>
    </source>
</evidence>
<dbReference type="InParanoid" id="A0A1E7FM64"/>
<protein>
    <recommendedName>
        <fullName evidence="4">DUF1995 domain-containing protein</fullName>
    </recommendedName>
</protein>
<dbReference type="KEGG" id="fcy:FRACYDRAFT_235300"/>
<organism evidence="2 3">
    <name type="scientific">Fragilariopsis cylindrus CCMP1102</name>
    <dbReference type="NCBI Taxonomy" id="635003"/>
    <lineage>
        <taxon>Eukaryota</taxon>
        <taxon>Sar</taxon>
        <taxon>Stramenopiles</taxon>
        <taxon>Ochrophyta</taxon>
        <taxon>Bacillariophyta</taxon>
        <taxon>Bacillariophyceae</taxon>
        <taxon>Bacillariophycidae</taxon>
        <taxon>Bacillariales</taxon>
        <taxon>Bacillariaceae</taxon>
        <taxon>Fragilariopsis</taxon>
    </lineage>
</organism>
<name>A0A1E7FM64_9STRA</name>
<sequence>MVYAAILALYLLFNNNQEVVSAFSSSVNRRFDGVTTSTPTSSQSQRYHTNNICSSSSSRTIITDQWTQTRLYADVKTDAADTAAAENKNEDEETAIPIDQARTTTEFLAGLWKLIAKGNDMVRGETKTVLFPNMHEKLTTPRFFNLITAHLDACKDVCDFFGITTTLQPFVKEGTIHGFTVKSFRNPGSDPNSMEFEYDPFWDDDEDEWSYEGIDEATEQDELEALANKTAADVAAGVSVAAEEKVVVQLPEIVNKLPDNDEEIIQISKDWVAKICSDMGVCPFTSGADKAGLPIGPVYYATDRSTTMEDMYAAYWDEVVRVETQPEDDLSTTLLVAPAFCMDNVEIFENFSTTLTQPLSALGIEDAIQLVFFHPHWVFRDGGERGGEGAAANYARRSPWPMINILRTNQVRAAQRGIPTGLVYKQNEKTLSGIGVDKLETMLRLRDWGEIADVKVDRREMEALKIAQDLQQTGVMKQEDASFLKDSTPAANKVDGKQIEQGDLVNVMKQALGKRLGQDNNGTTGYATRLSGPETSATIMASDFLLAELDKIAKK</sequence>
<keyword evidence="1" id="KW-0732">Signal</keyword>
<dbReference type="EMBL" id="KV784355">
    <property type="protein sequence ID" value="OEU19250.1"/>
    <property type="molecule type" value="Genomic_DNA"/>
</dbReference>